<keyword evidence="3" id="KW-0862">Zinc</keyword>
<keyword evidence="2 4" id="KW-0863">Zinc-finger</keyword>
<protein>
    <recommendedName>
        <fullName evidence="6">DNL-type domain-containing protein</fullName>
    </recommendedName>
</protein>
<dbReference type="PANTHER" id="PTHR20922">
    <property type="entry name" value="DNL-TYPE ZINC FINGER PROTEIN"/>
    <property type="match status" value="1"/>
</dbReference>
<gene>
    <name evidence="7" type="ORF">CPEL01642_LOCUS24375</name>
</gene>
<keyword evidence="1" id="KW-0479">Metal-binding</keyword>
<accession>A0A7S0LS43</accession>
<dbReference type="GO" id="GO:0051087">
    <property type="term" value="F:protein-folding chaperone binding"/>
    <property type="evidence" value="ECO:0007669"/>
    <property type="project" value="TreeGrafter"/>
</dbReference>
<evidence type="ECO:0000259" key="6">
    <source>
        <dbReference type="PROSITE" id="PS51501"/>
    </source>
</evidence>
<evidence type="ECO:0000256" key="2">
    <source>
        <dbReference type="ARBA" id="ARBA00022771"/>
    </source>
</evidence>
<evidence type="ECO:0000256" key="4">
    <source>
        <dbReference type="PROSITE-ProRule" id="PRU00834"/>
    </source>
</evidence>
<organism evidence="7">
    <name type="scientific">Coccolithus braarudii</name>
    <dbReference type="NCBI Taxonomy" id="221442"/>
    <lineage>
        <taxon>Eukaryota</taxon>
        <taxon>Haptista</taxon>
        <taxon>Haptophyta</taxon>
        <taxon>Prymnesiophyceae</taxon>
        <taxon>Coccolithales</taxon>
        <taxon>Coccolithaceae</taxon>
        <taxon>Coccolithus</taxon>
    </lineage>
</organism>
<feature type="region of interest" description="Disordered" evidence="5">
    <location>
        <begin position="54"/>
        <end position="73"/>
    </location>
</feature>
<name>A0A7S0LS43_9EUKA</name>
<proteinExistence type="predicted"/>
<evidence type="ECO:0000313" key="7">
    <source>
        <dbReference type="EMBL" id="CAD8620992.1"/>
    </source>
</evidence>
<dbReference type="InterPro" id="IPR024158">
    <property type="entry name" value="Mt_import_TIM15"/>
</dbReference>
<reference evidence="7" key="1">
    <citation type="submission" date="2021-01" db="EMBL/GenBank/DDBJ databases">
        <authorList>
            <person name="Corre E."/>
            <person name="Pelletier E."/>
            <person name="Niang G."/>
            <person name="Scheremetjew M."/>
            <person name="Finn R."/>
            <person name="Kale V."/>
            <person name="Holt S."/>
            <person name="Cochrane G."/>
            <person name="Meng A."/>
            <person name="Brown T."/>
            <person name="Cohen L."/>
        </authorList>
    </citation>
    <scope>NUCLEOTIDE SEQUENCE</scope>
    <source>
        <strain evidence="7">PLY182g</strain>
    </source>
</reference>
<dbReference type="Pfam" id="PF05180">
    <property type="entry name" value="zf-DNL"/>
    <property type="match status" value="1"/>
</dbReference>
<feature type="domain" description="DNL-type" evidence="6">
    <location>
        <begin position="73"/>
        <end position="165"/>
    </location>
</feature>
<dbReference type="GO" id="GO:0006457">
    <property type="term" value="P:protein folding"/>
    <property type="evidence" value="ECO:0007669"/>
    <property type="project" value="TreeGrafter"/>
</dbReference>
<evidence type="ECO:0000256" key="1">
    <source>
        <dbReference type="ARBA" id="ARBA00022723"/>
    </source>
</evidence>
<dbReference type="InterPro" id="IPR007853">
    <property type="entry name" value="Znf_DNL-typ"/>
</dbReference>
<dbReference type="EMBL" id="HBEY01050685">
    <property type="protein sequence ID" value="CAD8620992.1"/>
    <property type="molecule type" value="Transcribed_RNA"/>
</dbReference>
<evidence type="ECO:0000256" key="5">
    <source>
        <dbReference type="SAM" id="MobiDB-lite"/>
    </source>
</evidence>
<dbReference type="GO" id="GO:0050821">
    <property type="term" value="P:protein stabilization"/>
    <property type="evidence" value="ECO:0007669"/>
    <property type="project" value="TreeGrafter"/>
</dbReference>
<evidence type="ECO:0000256" key="3">
    <source>
        <dbReference type="ARBA" id="ARBA00022833"/>
    </source>
</evidence>
<dbReference type="AlphaFoldDB" id="A0A7S0LS43"/>
<dbReference type="GO" id="GO:0030150">
    <property type="term" value="P:protein import into mitochondrial matrix"/>
    <property type="evidence" value="ECO:0007669"/>
    <property type="project" value="TreeGrafter"/>
</dbReference>
<dbReference type="PANTHER" id="PTHR20922:SF13">
    <property type="entry name" value="DNL-TYPE ZINC FINGER PROTEIN"/>
    <property type="match status" value="1"/>
</dbReference>
<dbReference type="PROSITE" id="PS51501">
    <property type="entry name" value="ZF_DNL"/>
    <property type="match status" value="1"/>
</dbReference>
<sequence length="165" mass="17986">MLARLATRVTTRSGAVSCALASERVRIAARSHSSDEALSAALSHILQRVRDTDGGATVLPSDSDSSSIPGVRSRGPKMVLRFTCTNEHSEAADHERVNTKLISKASYERGVVLVRCSCCQRNHLIADNLGWFGDESQNIEDILKERGELVQRGITTDPDVIEVLE</sequence>
<dbReference type="GO" id="GO:0005739">
    <property type="term" value="C:mitochondrion"/>
    <property type="evidence" value="ECO:0007669"/>
    <property type="project" value="TreeGrafter"/>
</dbReference>
<dbReference type="GO" id="GO:0008270">
    <property type="term" value="F:zinc ion binding"/>
    <property type="evidence" value="ECO:0007669"/>
    <property type="project" value="UniProtKB-KW"/>
</dbReference>